<accession>A0AAD8L271</accession>
<dbReference type="Gene3D" id="1.20.1280.50">
    <property type="match status" value="1"/>
</dbReference>
<evidence type="ECO:0000313" key="3">
    <source>
        <dbReference type="EMBL" id="KAK1434069.1"/>
    </source>
</evidence>
<dbReference type="EMBL" id="JAUHHV010000002">
    <property type="protein sequence ID" value="KAK1434069.1"/>
    <property type="molecule type" value="Genomic_DNA"/>
</dbReference>
<dbReference type="InterPro" id="IPR015915">
    <property type="entry name" value="Kelch-typ_b-propeller"/>
</dbReference>
<dbReference type="PANTHER" id="PTHR31672">
    <property type="entry name" value="BNACNNG10540D PROTEIN"/>
    <property type="match status" value="1"/>
</dbReference>
<dbReference type="Pfam" id="PF12937">
    <property type="entry name" value="F-box-like"/>
    <property type="match status" value="1"/>
</dbReference>
<dbReference type="AlphaFoldDB" id="A0AAD8L271"/>
<keyword evidence="4" id="KW-1185">Reference proteome</keyword>
<evidence type="ECO:0000256" key="1">
    <source>
        <dbReference type="SAM" id="MobiDB-lite"/>
    </source>
</evidence>
<dbReference type="InterPro" id="IPR036047">
    <property type="entry name" value="F-box-like_dom_sf"/>
</dbReference>
<dbReference type="Gene3D" id="2.120.10.80">
    <property type="entry name" value="Kelch-type beta propeller"/>
    <property type="match status" value="2"/>
</dbReference>
<dbReference type="InterPro" id="IPR006652">
    <property type="entry name" value="Kelch_1"/>
</dbReference>
<organism evidence="3 4">
    <name type="scientific">Tagetes erecta</name>
    <name type="common">African marigold</name>
    <dbReference type="NCBI Taxonomy" id="13708"/>
    <lineage>
        <taxon>Eukaryota</taxon>
        <taxon>Viridiplantae</taxon>
        <taxon>Streptophyta</taxon>
        <taxon>Embryophyta</taxon>
        <taxon>Tracheophyta</taxon>
        <taxon>Spermatophyta</taxon>
        <taxon>Magnoliopsida</taxon>
        <taxon>eudicotyledons</taxon>
        <taxon>Gunneridae</taxon>
        <taxon>Pentapetalae</taxon>
        <taxon>asterids</taxon>
        <taxon>campanulids</taxon>
        <taxon>Asterales</taxon>
        <taxon>Asteraceae</taxon>
        <taxon>Asteroideae</taxon>
        <taxon>Heliantheae alliance</taxon>
        <taxon>Tageteae</taxon>
        <taxon>Tagetes</taxon>
    </lineage>
</organism>
<dbReference type="InterPro" id="IPR050796">
    <property type="entry name" value="SCF_F-box_component"/>
</dbReference>
<evidence type="ECO:0000313" key="4">
    <source>
        <dbReference type="Proteomes" id="UP001229421"/>
    </source>
</evidence>
<dbReference type="SUPFAM" id="SSF81383">
    <property type="entry name" value="F-box domain"/>
    <property type="match status" value="1"/>
</dbReference>
<reference evidence="3" key="1">
    <citation type="journal article" date="2023" name="bioRxiv">
        <title>Improved chromosome-level genome assembly for marigold (Tagetes erecta).</title>
        <authorList>
            <person name="Jiang F."/>
            <person name="Yuan L."/>
            <person name="Wang S."/>
            <person name="Wang H."/>
            <person name="Xu D."/>
            <person name="Wang A."/>
            <person name="Fan W."/>
        </authorList>
    </citation>
    <scope>NUCLEOTIDE SEQUENCE</scope>
    <source>
        <strain evidence="3">WSJ</strain>
        <tissue evidence="3">Leaf</tissue>
    </source>
</reference>
<dbReference type="CDD" id="cd09917">
    <property type="entry name" value="F-box_SF"/>
    <property type="match status" value="1"/>
</dbReference>
<dbReference type="Pfam" id="PF01344">
    <property type="entry name" value="Kelch_1"/>
    <property type="match status" value="1"/>
</dbReference>
<dbReference type="PANTHER" id="PTHR31672:SF2">
    <property type="entry name" value="F-BOX DOMAIN-CONTAINING PROTEIN"/>
    <property type="match status" value="1"/>
</dbReference>
<dbReference type="NCBIfam" id="TIGR01640">
    <property type="entry name" value="F_box_assoc_1"/>
    <property type="match status" value="1"/>
</dbReference>
<comment type="caution">
    <text evidence="3">The sequence shown here is derived from an EMBL/GenBank/DDBJ whole genome shotgun (WGS) entry which is preliminary data.</text>
</comment>
<name>A0AAD8L271_TARER</name>
<feature type="region of interest" description="Disordered" evidence="1">
    <location>
        <begin position="411"/>
        <end position="444"/>
    </location>
</feature>
<protein>
    <recommendedName>
        <fullName evidence="2">F-box domain-containing protein</fullName>
    </recommendedName>
</protein>
<dbReference type="InterPro" id="IPR017451">
    <property type="entry name" value="F-box-assoc_interact_dom"/>
</dbReference>
<proteinExistence type="predicted"/>
<dbReference type="Proteomes" id="UP001229421">
    <property type="component" value="Unassembled WGS sequence"/>
</dbReference>
<dbReference type="SUPFAM" id="SSF117281">
    <property type="entry name" value="Kelch motif"/>
    <property type="match status" value="1"/>
</dbReference>
<evidence type="ECO:0000259" key="2">
    <source>
        <dbReference type="Pfam" id="PF12937"/>
    </source>
</evidence>
<sequence>MWSNLSYDVLSNVFFYLHPHSLARAMATCRHWHDCGRSTIRDMTGHQHPPWFIALPTRGSNLCFVHNPIESTWHLLSLEHVPSLTRPVSTIAGHGLILLKSIGSVPLRLCICNPFTGQFRHLPGLRKPRTNPAVGVIEVCPRRFKVYVAGGMCEAASGGAASYEPSLEMYDSKTNKWTVVGSMPVEFAVRLTVWTPNESVYSRKVLYWMTSARAYSIMGFDMSSNKWKELSVPMGDTLEFAAMVPLDGKLAVVGGTHGGNVFVWELGESDEWNVVEKMPVELGKRFIGGGTKCVGIEGGLCLYKEIDKGMIVWRRDENHKKKWEWCWIEGCNQVSGKRLANCPIRGLFLHPNLASYLLAMASHIRNKYLQERTENTYKYPDRRYLRSSGGGTPWSVDRINRSLSLSACDTHGINGKIKRGGRSGKEEEERGTTSSPPRRRRGGPHLLFFSFSSCHLPDELSSSFTSNTTLLLVTLSPPPLPPP</sequence>
<dbReference type="InterPro" id="IPR001810">
    <property type="entry name" value="F-box_dom"/>
</dbReference>
<feature type="domain" description="F-box" evidence="2">
    <location>
        <begin position="8"/>
        <end position="36"/>
    </location>
</feature>
<gene>
    <name evidence="3" type="ORF">QVD17_10987</name>
</gene>